<proteinExistence type="predicted"/>
<dbReference type="OrthoDB" id="5859487at2759"/>
<reference evidence="2" key="1">
    <citation type="journal article" date="2014" name="Nat. Genet.">
        <title>Genome of the human hookworm Necator americanus.</title>
        <authorList>
            <person name="Tang Y.T."/>
            <person name="Gao X."/>
            <person name="Rosa B.A."/>
            <person name="Abubucker S."/>
            <person name="Hallsworth-Pepin K."/>
            <person name="Martin J."/>
            <person name="Tyagi R."/>
            <person name="Heizer E."/>
            <person name="Zhang X."/>
            <person name="Bhonagiri-Palsikar V."/>
            <person name="Minx P."/>
            <person name="Warren W.C."/>
            <person name="Wang Q."/>
            <person name="Zhan B."/>
            <person name="Hotez P.J."/>
            <person name="Sternberg P.W."/>
            <person name="Dougall A."/>
            <person name="Gaze S.T."/>
            <person name="Mulvenna J."/>
            <person name="Sotillo J."/>
            <person name="Ranganathan S."/>
            <person name="Rabelo E.M."/>
            <person name="Wilson R.K."/>
            <person name="Felgner P.L."/>
            <person name="Bethony J."/>
            <person name="Hawdon J.M."/>
            <person name="Gasser R.B."/>
            <person name="Loukas A."/>
            <person name="Mitreva M."/>
        </authorList>
    </citation>
    <scope>NUCLEOTIDE SEQUENCE [LARGE SCALE GENOMIC DNA]</scope>
</reference>
<dbReference type="KEGG" id="nai:NECAME_15991"/>
<name>W2SGZ2_NECAM</name>
<keyword evidence="2" id="KW-1185">Reference proteome</keyword>
<dbReference type="Proteomes" id="UP000053676">
    <property type="component" value="Unassembled WGS sequence"/>
</dbReference>
<gene>
    <name evidence="1" type="ORF">NECAME_15991</name>
</gene>
<accession>W2SGZ2</accession>
<dbReference type="EMBL" id="KI669317">
    <property type="protein sequence ID" value="ETN68161.1"/>
    <property type="molecule type" value="Genomic_DNA"/>
</dbReference>
<evidence type="ECO:0000313" key="1">
    <source>
        <dbReference type="EMBL" id="ETN68161.1"/>
    </source>
</evidence>
<dbReference type="AlphaFoldDB" id="W2SGZ2"/>
<organism evidence="1 2">
    <name type="scientific">Necator americanus</name>
    <name type="common">Human hookworm</name>
    <dbReference type="NCBI Taxonomy" id="51031"/>
    <lineage>
        <taxon>Eukaryota</taxon>
        <taxon>Metazoa</taxon>
        <taxon>Ecdysozoa</taxon>
        <taxon>Nematoda</taxon>
        <taxon>Chromadorea</taxon>
        <taxon>Rhabditida</taxon>
        <taxon>Rhabditina</taxon>
        <taxon>Rhabditomorpha</taxon>
        <taxon>Strongyloidea</taxon>
        <taxon>Ancylostomatidae</taxon>
        <taxon>Bunostominae</taxon>
        <taxon>Necator</taxon>
    </lineage>
</organism>
<sequence>MDRMSIFTDIILALTYVWVTSYGIQHMPSMYADERVILEVGILKSSRRNLHYDTRNFYFMIQSEMVAVDHTITHLDISEITSNSNMICISLLNKTVRAEMLRMICCREFTPARVGVIMMIGSEILQTLLLLSITDLLFAQWDACSGGAVVITINGTETEYALRNDSGVIDLPANTQCTFQHKHLKSYRTSAATECKSVFGGGEAAAHRTAGKFCDENTWS</sequence>
<evidence type="ECO:0000313" key="2">
    <source>
        <dbReference type="Proteomes" id="UP000053676"/>
    </source>
</evidence>
<protein>
    <submittedName>
        <fullName evidence="1">Uncharacterized protein</fullName>
    </submittedName>
</protein>